<evidence type="ECO:0000313" key="4">
    <source>
        <dbReference type="EMBL" id="CAD7627684.1"/>
    </source>
</evidence>
<reference evidence="4" key="1">
    <citation type="submission" date="2020-11" db="EMBL/GenBank/DDBJ databases">
        <authorList>
            <person name="Tran Van P."/>
        </authorList>
    </citation>
    <scope>NUCLEOTIDE SEQUENCE</scope>
</reference>
<dbReference type="AlphaFoldDB" id="A0A7R9KR07"/>
<proteinExistence type="inferred from homology"/>
<dbReference type="GO" id="GO:0006508">
    <property type="term" value="P:proteolysis"/>
    <property type="evidence" value="ECO:0007669"/>
    <property type="project" value="UniProtKB-KW"/>
</dbReference>
<accession>A0A7R9KR07</accession>
<evidence type="ECO:0000256" key="1">
    <source>
        <dbReference type="ARBA" id="ARBA00010541"/>
    </source>
</evidence>
<evidence type="ECO:0000256" key="3">
    <source>
        <dbReference type="ARBA" id="ARBA00022801"/>
    </source>
</evidence>
<dbReference type="EMBL" id="OC859520">
    <property type="protein sequence ID" value="CAD7627684.1"/>
    <property type="molecule type" value="Genomic_DNA"/>
</dbReference>
<dbReference type="Proteomes" id="UP000759131">
    <property type="component" value="Unassembled WGS sequence"/>
</dbReference>
<gene>
    <name evidence="4" type="ORF">OSB1V03_LOCUS8109</name>
</gene>
<dbReference type="SUPFAM" id="SSF50156">
    <property type="entry name" value="PDZ domain-like"/>
    <property type="match status" value="1"/>
</dbReference>
<protein>
    <recommendedName>
        <fullName evidence="6">Serine protease</fullName>
    </recommendedName>
</protein>
<dbReference type="OrthoDB" id="17845at2759"/>
<dbReference type="EMBL" id="CAJPIZ010004945">
    <property type="protein sequence ID" value="CAG2108114.1"/>
    <property type="molecule type" value="Genomic_DNA"/>
</dbReference>
<dbReference type="InterPro" id="IPR001940">
    <property type="entry name" value="Peptidase_S1C"/>
</dbReference>
<evidence type="ECO:0000256" key="2">
    <source>
        <dbReference type="ARBA" id="ARBA00022670"/>
    </source>
</evidence>
<dbReference type="PANTHER" id="PTHR43343:SF3">
    <property type="entry name" value="PROTEASE DO-LIKE 8, CHLOROPLASTIC"/>
    <property type="match status" value="1"/>
</dbReference>
<dbReference type="GO" id="GO:0004252">
    <property type="term" value="F:serine-type endopeptidase activity"/>
    <property type="evidence" value="ECO:0007669"/>
    <property type="project" value="InterPro"/>
</dbReference>
<comment type="similarity">
    <text evidence="1">Belongs to the peptidase S1C family.</text>
</comment>
<sequence length="406" mass="45114">MAPKIGGQYPICDPDSGVGHCCNKWGLCGSGPMNCHAPYVLPVAIICGHYYRQNCDRNDKTFVPKTQFPKQWPIRRARLDESKQNQQNIYNKCLQSVAKVGTSSTFGTGIIVRTDGLIVTNAHVVNDLSFVGISLAKQFTARELLVGETGTDPVGVIRGQVVYCEPQLDLALVRIYVKPGVLTAMAFPDIPAPNVGQHVMAIGNPRVDHSLELGVINGVDDRGVDVSDSYDQYYHMLIRPKHPYITHTALIKPGYSGGPLIDMSGRLIGVNFAGRRQYNNFAIYSSEVKDFMDRGLEFERQSLEKKCSFVNKKALGVELRQEPQGFRVCGFSCHNSLNNINQLQIDDIVQQINGKELTRIGQLIDALNNMNDNQELRLHVLRKAGNVQNIDIIPHFGDKYISCVKV</sequence>
<dbReference type="Gene3D" id="2.30.42.10">
    <property type="match status" value="1"/>
</dbReference>
<evidence type="ECO:0008006" key="6">
    <source>
        <dbReference type="Google" id="ProtNLM"/>
    </source>
</evidence>
<dbReference type="SUPFAM" id="SSF50494">
    <property type="entry name" value="Trypsin-like serine proteases"/>
    <property type="match status" value="1"/>
</dbReference>
<dbReference type="InterPro" id="IPR009003">
    <property type="entry name" value="Peptidase_S1_PA"/>
</dbReference>
<keyword evidence="2" id="KW-0645">Protease</keyword>
<dbReference type="PANTHER" id="PTHR43343">
    <property type="entry name" value="PEPTIDASE S12"/>
    <property type="match status" value="1"/>
</dbReference>
<dbReference type="Gene3D" id="2.40.10.120">
    <property type="match status" value="1"/>
</dbReference>
<name>A0A7R9KR07_9ACAR</name>
<keyword evidence="5" id="KW-1185">Reference proteome</keyword>
<evidence type="ECO:0000313" key="5">
    <source>
        <dbReference type="Proteomes" id="UP000759131"/>
    </source>
</evidence>
<dbReference type="PRINTS" id="PR00834">
    <property type="entry name" value="PROTEASES2C"/>
</dbReference>
<dbReference type="InterPro" id="IPR036034">
    <property type="entry name" value="PDZ_sf"/>
</dbReference>
<keyword evidence="3" id="KW-0378">Hydrolase</keyword>
<dbReference type="InterPro" id="IPR051201">
    <property type="entry name" value="Chloro_Bact_Ser_Proteases"/>
</dbReference>
<organism evidence="4">
    <name type="scientific">Medioppia subpectinata</name>
    <dbReference type="NCBI Taxonomy" id="1979941"/>
    <lineage>
        <taxon>Eukaryota</taxon>
        <taxon>Metazoa</taxon>
        <taxon>Ecdysozoa</taxon>
        <taxon>Arthropoda</taxon>
        <taxon>Chelicerata</taxon>
        <taxon>Arachnida</taxon>
        <taxon>Acari</taxon>
        <taxon>Acariformes</taxon>
        <taxon>Sarcoptiformes</taxon>
        <taxon>Oribatida</taxon>
        <taxon>Brachypylina</taxon>
        <taxon>Oppioidea</taxon>
        <taxon>Oppiidae</taxon>
        <taxon>Medioppia</taxon>
    </lineage>
</organism>
<dbReference type="Pfam" id="PF13365">
    <property type="entry name" value="Trypsin_2"/>
    <property type="match status" value="1"/>
</dbReference>